<protein>
    <submittedName>
        <fullName evidence="3">Glycosyl transferase</fullName>
    </submittedName>
</protein>
<sequence length="379" mass="42337">MDGTGPSDRLMSDTDSRGNRGCASNDMIKEMDVPYVSIGLPVYNGETYVREAIESILSQTYENFELIISDNASTDDTGAICRRFASKDPRVHYRCNRRNLGAAPNFNRTLALARGAYFKWAAHDDFLEPTYLEKCVEVLDADSSVVLCAPRTRVIRADGSQRTIRRMSPLLLEESPSERLYGHLIRGGHGCYPVFGLIRRSVLNGTHRIGSYVESDQVLLAELAMVGRFAEIPECLLVARDHDERSIRTEMQERQAWFDTRNSTKQRVYPKSRLLRESVLAVLRAWRSGMPLDKAVQCLLVVGVWGTDWLSSLKKEAKNFVGRPFQSQVCTQPSVGGMEDVDQQGSTAPAPDGSTVTSGRAEGWTVRQRPADSDVRVPL</sequence>
<evidence type="ECO:0000313" key="3">
    <source>
        <dbReference type="EMBL" id="PEN11218.1"/>
    </source>
</evidence>
<dbReference type="OrthoDB" id="9815829at2"/>
<dbReference type="Pfam" id="PF00535">
    <property type="entry name" value="Glycos_transf_2"/>
    <property type="match status" value="1"/>
</dbReference>
<dbReference type="PANTHER" id="PTHR22916">
    <property type="entry name" value="GLYCOSYLTRANSFERASE"/>
    <property type="match status" value="1"/>
</dbReference>
<dbReference type="SUPFAM" id="SSF53448">
    <property type="entry name" value="Nucleotide-diphospho-sugar transferases"/>
    <property type="match status" value="1"/>
</dbReference>
<feature type="domain" description="Glycosyltransferase 2-like" evidence="2">
    <location>
        <begin position="37"/>
        <end position="203"/>
    </location>
</feature>
<feature type="region of interest" description="Disordered" evidence="1">
    <location>
        <begin position="1"/>
        <end position="23"/>
    </location>
</feature>
<dbReference type="PANTHER" id="PTHR22916:SF56">
    <property type="entry name" value="GLYCOSYL TRANSFERASE"/>
    <property type="match status" value="1"/>
</dbReference>
<gene>
    <name evidence="3" type="ORF">CRI94_16685</name>
</gene>
<evidence type="ECO:0000313" key="4">
    <source>
        <dbReference type="Proteomes" id="UP000220102"/>
    </source>
</evidence>
<evidence type="ECO:0000256" key="1">
    <source>
        <dbReference type="SAM" id="MobiDB-lite"/>
    </source>
</evidence>
<comment type="caution">
    <text evidence="3">The sequence shown here is derived from an EMBL/GenBank/DDBJ whole genome shotgun (WGS) entry which is preliminary data.</text>
</comment>
<organism evidence="3 4">
    <name type="scientific">Longibacter salinarum</name>
    <dbReference type="NCBI Taxonomy" id="1850348"/>
    <lineage>
        <taxon>Bacteria</taxon>
        <taxon>Pseudomonadati</taxon>
        <taxon>Rhodothermota</taxon>
        <taxon>Rhodothermia</taxon>
        <taxon>Rhodothermales</taxon>
        <taxon>Salisaetaceae</taxon>
        <taxon>Longibacter</taxon>
    </lineage>
</organism>
<dbReference type="Gene3D" id="3.90.550.10">
    <property type="entry name" value="Spore Coat Polysaccharide Biosynthesis Protein SpsA, Chain A"/>
    <property type="match status" value="1"/>
</dbReference>
<name>A0A2A8CUL9_9BACT</name>
<dbReference type="InterPro" id="IPR029044">
    <property type="entry name" value="Nucleotide-diphossugar_trans"/>
</dbReference>
<keyword evidence="3" id="KW-0808">Transferase</keyword>
<dbReference type="InterPro" id="IPR001173">
    <property type="entry name" value="Glyco_trans_2-like"/>
</dbReference>
<dbReference type="AlphaFoldDB" id="A0A2A8CUL9"/>
<accession>A0A2A8CUL9</accession>
<dbReference type="EMBL" id="PDEQ01000011">
    <property type="protein sequence ID" value="PEN11218.1"/>
    <property type="molecule type" value="Genomic_DNA"/>
</dbReference>
<feature type="region of interest" description="Disordered" evidence="1">
    <location>
        <begin position="332"/>
        <end position="379"/>
    </location>
</feature>
<dbReference type="GO" id="GO:0016758">
    <property type="term" value="F:hexosyltransferase activity"/>
    <property type="evidence" value="ECO:0007669"/>
    <property type="project" value="UniProtKB-ARBA"/>
</dbReference>
<proteinExistence type="predicted"/>
<dbReference type="Proteomes" id="UP000220102">
    <property type="component" value="Unassembled WGS sequence"/>
</dbReference>
<feature type="compositionally biased region" description="Basic and acidic residues" evidence="1">
    <location>
        <begin position="369"/>
        <end position="379"/>
    </location>
</feature>
<evidence type="ECO:0000259" key="2">
    <source>
        <dbReference type="Pfam" id="PF00535"/>
    </source>
</evidence>
<keyword evidence="4" id="KW-1185">Reference proteome</keyword>
<reference evidence="3 4" key="1">
    <citation type="submission" date="2017-10" db="EMBL/GenBank/DDBJ databases">
        <title>Draft genome of Longibacter Salinarum.</title>
        <authorList>
            <person name="Goh K.M."/>
            <person name="Shamsir M.S."/>
            <person name="Lim S.W."/>
        </authorList>
    </citation>
    <scope>NUCLEOTIDE SEQUENCE [LARGE SCALE GENOMIC DNA]</scope>
    <source>
        <strain evidence="3 4">KCTC 52045</strain>
    </source>
</reference>
<dbReference type="CDD" id="cd00761">
    <property type="entry name" value="Glyco_tranf_GTA_type"/>
    <property type="match status" value="1"/>
</dbReference>